<feature type="transmembrane region" description="Helical" evidence="7">
    <location>
        <begin position="332"/>
        <end position="352"/>
    </location>
</feature>
<dbReference type="Gene3D" id="1.10.510.10">
    <property type="entry name" value="Transferase(Phosphotransferase) domain 1"/>
    <property type="match status" value="1"/>
</dbReference>
<keyword evidence="3 9" id="KW-0418">Kinase</keyword>
<dbReference type="Gene3D" id="1.25.40.10">
    <property type="entry name" value="Tetratricopeptide repeat domain"/>
    <property type="match status" value="1"/>
</dbReference>
<dbReference type="InterPro" id="IPR008271">
    <property type="entry name" value="Ser/Thr_kinase_AS"/>
</dbReference>
<keyword evidence="7" id="KW-0812">Transmembrane</keyword>
<sequence length="718" mass="81354">MKSVGKYKIIEALGKGGMGIVYKAEDPVIERIVAIKLMTESTFSQQESKERFLREAQTIAQLRHPNIIELFDMGEYDQRPYFVMEYLEGHDLKYFLEAGINLPTLQLLDILIAVCSALEYSHQKDIVHRDIKPANIFVLNTGVVKLMDYGLAKISSSTLTKTGMILGTIHYISPEQIREKNIDQRTDIYSLGVVMYEIFSHERPFRGDSLTSILHKILYVEPQPFEPVDRKLPPEILPIMLKALSKDKDQRYHSASALAEDLKKVRAKCEVVTTELSDQRTAELISPQKSELQDDVSSVSKTKKIKRAVLDSKRQPSSPLTVVVKKKQTMKFWLPSVILFFVIFAVAGVSFISKQGPQKDEYQVLPTQDEYEALPHLPPQTPAPETEPLASPEHDPIETQSEIPSENTGVSPETAESPTTAQHKAVVKTPGHREPDQTTIHPEKPVTPNIDFLKLQGQHAFLKGQYKLCIAHMDKILSHEPNNTYALDMKAKARAFLPDEADTTPLGVEIMNMKQAFSQGNYDKCSAIVSNILAIEPGHAEALAYQKKIATLLKKHQEDETKINDTIRIVKLHLSKNNVVQALQISEELRADYPDNPKVMKLYQEVQQIRDELLKPTPIIIGIKHNAPHSVQSNTKCKLYMGIIKNYPHTKAWLHYRPAESKPWQKLRLKKLGSYLHGEIPAQEVNKPVLEYYFVVTDQNNSILYSGEKNSYRISVVD</sequence>
<dbReference type="PROSITE" id="PS00107">
    <property type="entry name" value="PROTEIN_KINASE_ATP"/>
    <property type="match status" value="1"/>
</dbReference>
<dbReference type="InterPro" id="IPR011990">
    <property type="entry name" value="TPR-like_helical_dom_sf"/>
</dbReference>
<protein>
    <submittedName>
        <fullName evidence="9">Protein kinase</fullName>
    </submittedName>
</protein>
<dbReference type="Pfam" id="PF00069">
    <property type="entry name" value="Pkinase"/>
    <property type="match status" value="1"/>
</dbReference>
<dbReference type="PROSITE" id="PS50011">
    <property type="entry name" value="PROTEIN_KINASE_DOM"/>
    <property type="match status" value="1"/>
</dbReference>
<dbReference type="InterPro" id="IPR011009">
    <property type="entry name" value="Kinase-like_dom_sf"/>
</dbReference>
<evidence type="ECO:0000256" key="5">
    <source>
        <dbReference type="PROSITE-ProRule" id="PRU10141"/>
    </source>
</evidence>
<dbReference type="SUPFAM" id="SSF56112">
    <property type="entry name" value="Protein kinase-like (PK-like)"/>
    <property type="match status" value="1"/>
</dbReference>
<evidence type="ECO:0000256" key="2">
    <source>
        <dbReference type="ARBA" id="ARBA00022741"/>
    </source>
</evidence>
<evidence type="ECO:0000256" key="1">
    <source>
        <dbReference type="ARBA" id="ARBA00022679"/>
    </source>
</evidence>
<dbReference type="InterPro" id="IPR017441">
    <property type="entry name" value="Protein_kinase_ATP_BS"/>
</dbReference>
<proteinExistence type="predicted"/>
<evidence type="ECO:0000256" key="3">
    <source>
        <dbReference type="ARBA" id="ARBA00022777"/>
    </source>
</evidence>
<dbReference type="SUPFAM" id="SSF48452">
    <property type="entry name" value="TPR-like"/>
    <property type="match status" value="1"/>
</dbReference>
<evidence type="ECO:0000256" key="4">
    <source>
        <dbReference type="ARBA" id="ARBA00022840"/>
    </source>
</evidence>
<dbReference type="GO" id="GO:0016301">
    <property type="term" value="F:kinase activity"/>
    <property type="evidence" value="ECO:0007669"/>
    <property type="project" value="UniProtKB-KW"/>
</dbReference>
<dbReference type="EMBL" id="JBHPBY010000110">
    <property type="protein sequence ID" value="MFC1850604.1"/>
    <property type="molecule type" value="Genomic_DNA"/>
</dbReference>
<dbReference type="InterPro" id="IPR000719">
    <property type="entry name" value="Prot_kinase_dom"/>
</dbReference>
<dbReference type="SMART" id="SM00220">
    <property type="entry name" value="S_TKc"/>
    <property type="match status" value="1"/>
</dbReference>
<comment type="caution">
    <text evidence="9">The sequence shown here is derived from an EMBL/GenBank/DDBJ whole genome shotgun (WGS) entry which is preliminary data.</text>
</comment>
<keyword evidence="2 5" id="KW-0547">Nucleotide-binding</keyword>
<dbReference type="PANTHER" id="PTHR43289:SF6">
    <property type="entry name" value="SERINE_THREONINE-PROTEIN KINASE NEKL-3"/>
    <property type="match status" value="1"/>
</dbReference>
<reference evidence="9 10" key="1">
    <citation type="submission" date="2024-09" db="EMBL/GenBank/DDBJ databases">
        <title>Laminarin stimulates single cell rates of sulfate reduction while oxygen inhibits transcriptomic activity in coastal marine sediment.</title>
        <authorList>
            <person name="Lindsay M."/>
            <person name="Orcutt B."/>
            <person name="Emerson D."/>
            <person name="Stepanauskas R."/>
            <person name="D'Angelo T."/>
        </authorList>
    </citation>
    <scope>NUCLEOTIDE SEQUENCE [LARGE SCALE GENOMIC DNA]</scope>
    <source>
        <strain evidence="9">SAG AM-311-K15</strain>
    </source>
</reference>
<accession>A0ABV6YWR3</accession>
<feature type="compositionally biased region" description="Polar residues" evidence="6">
    <location>
        <begin position="398"/>
        <end position="422"/>
    </location>
</feature>
<dbReference type="PROSITE" id="PS00108">
    <property type="entry name" value="PROTEIN_KINASE_ST"/>
    <property type="match status" value="1"/>
</dbReference>
<gene>
    <name evidence="9" type="ORF">ACFL27_10465</name>
</gene>
<evidence type="ECO:0000259" key="8">
    <source>
        <dbReference type="PROSITE" id="PS50011"/>
    </source>
</evidence>
<keyword evidence="10" id="KW-1185">Reference proteome</keyword>
<keyword evidence="7" id="KW-1133">Transmembrane helix</keyword>
<feature type="domain" description="Protein kinase" evidence="8">
    <location>
        <begin position="7"/>
        <end position="263"/>
    </location>
</feature>
<dbReference type="CDD" id="cd14014">
    <property type="entry name" value="STKc_PknB_like"/>
    <property type="match status" value="1"/>
</dbReference>
<dbReference type="Gene3D" id="3.30.200.20">
    <property type="entry name" value="Phosphorylase Kinase, domain 1"/>
    <property type="match status" value="1"/>
</dbReference>
<keyword evidence="4 5" id="KW-0067">ATP-binding</keyword>
<feature type="binding site" evidence="5">
    <location>
        <position position="36"/>
    </location>
    <ligand>
        <name>ATP</name>
        <dbReference type="ChEBI" id="CHEBI:30616"/>
    </ligand>
</feature>
<feature type="region of interest" description="Disordered" evidence="6">
    <location>
        <begin position="373"/>
        <end position="445"/>
    </location>
</feature>
<keyword evidence="7" id="KW-0472">Membrane</keyword>
<name>A0ABV6YWR3_UNCC1</name>
<evidence type="ECO:0000256" key="7">
    <source>
        <dbReference type="SAM" id="Phobius"/>
    </source>
</evidence>
<keyword evidence="1" id="KW-0808">Transferase</keyword>
<evidence type="ECO:0000313" key="10">
    <source>
        <dbReference type="Proteomes" id="UP001594351"/>
    </source>
</evidence>
<feature type="compositionally biased region" description="Basic and acidic residues" evidence="6">
    <location>
        <begin position="431"/>
        <end position="444"/>
    </location>
</feature>
<evidence type="ECO:0000313" key="9">
    <source>
        <dbReference type="EMBL" id="MFC1850604.1"/>
    </source>
</evidence>
<organism evidence="9 10">
    <name type="scientific">candidate division CSSED10-310 bacterium</name>
    <dbReference type="NCBI Taxonomy" id="2855610"/>
    <lineage>
        <taxon>Bacteria</taxon>
        <taxon>Bacteria division CSSED10-310</taxon>
    </lineage>
</organism>
<dbReference type="PANTHER" id="PTHR43289">
    <property type="entry name" value="MITOGEN-ACTIVATED PROTEIN KINASE KINASE KINASE 20-RELATED"/>
    <property type="match status" value="1"/>
</dbReference>
<evidence type="ECO:0000256" key="6">
    <source>
        <dbReference type="SAM" id="MobiDB-lite"/>
    </source>
</evidence>
<dbReference type="Proteomes" id="UP001594351">
    <property type="component" value="Unassembled WGS sequence"/>
</dbReference>